<dbReference type="InterPro" id="IPR036291">
    <property type="entry name" value="NAD(P)-bd_dom_sf"/>
</dbReference>
<dbReference type="PANTHER" id="PTHR24321:SF8">
    <property type="entry name" value="ESTRADIOL 17-BETA-DEHYDROGENASE 8-RELATED"/>
    <property type="match status" value="1"/>
</dbReference>
<evidence type="ECO:0000313" key="4">
    <source>
        <dbReference type="Proteomes" id="UP000626844"/>
    </source>
</evidence>
<dbReference type="FunFam" id="3.40.50.720:FF:000084">
    <property type="entry name" value="Short-chain dehydrogenase reductase"/>
    <property type="match status" value="1"/>
</dbReference>
<sequence>MRVKDKCMIVTGADGGMGKAVTKRMLDEGATIIGLDLYPNGTPLDQPNCFFIAADLTKADAVEEAFVSIDERVSKLDGLVNLIGYAQQATPIEEVTDREWRNLIDVNTSSIFYTCKEAVKRMKKVRSGSIVNVASISAERPRPGLQAYIASKGAVVSLTKGIAIEAAEYGIRANVIHPGPCDTKMLSQFVSEGTNIDEAKDEIFKKSVPMGRLIAPEDIANASLFLCSDESEMVTGTVLHVDGGRGL</sequence>
<name>A0A926NHQ7_9BACI</name>
<dbReference type="RefSeq" id="WP_191159105.1">
    <property type="nucleotide sequence ID" value="NZ_JACXAI010000019.1"/>
</dbReference>
<gene>
    <name evidence="3" type="ORF">IC621_14805</name>
</gene>
<dbReference type="SUPFAM" id="SSF51735">
    <property type="entry name" value="NAD(P)-binding Rossmann-fold domains"/>
    <property type="match status" value="1"/>
</dbReference>
<reference evidence="3" key="1">
    <citation type="submission" date="2020-09" db="EMBL/GenBank/DDBJ databases">
        <title>A novel bacterium of genus Bacillus, isolated from South China Sea.</title>
        <authorList>
            <person name="Huang H."/>
            <person name="Mo K."/>
            <person name="Hu Y."/>
        </authorList>
    </citation>
    <scope>NUCLEOTIDE SEQUENCE</scope>
    <source>
        <strain evidence="3">IB182487</strain>
    </source>
</reference>
<proteinExistence type="inferred from homology"/>
<keyword evidence="2" id="KW-0560">Oxidoreductase</keyword>
<dbReference type="EMBL" id="JACXAI010000019">
    <property type="protein sequence ID" value="MBD1381506.1"/>
    <property type="molecule type" value="Genomic_DNA"/>
</dbReference>
<dbReference type="CDD" id="cd05233">
    <property type="entry name" value="SDR_c"/>
    <property type="match status" value="1"/>
</dbReference>
<organism evidence="3 4">
    <name type="scientific">Metabacillus arenae</name>
    <dbReference type="NCBI Taxonomy" id="2771434"/>
    <lineage>
        <taxon>Bacteria</taxon>
        <taxon>Bacillati</taxon>
        <taxon>Bacillota</taxon>
        <taxon>Bacilli</taxon>
        <taxon>Bacillales</taxon>
        <taxon>Bacillaceae</taxon>
        <taxon>Metabacillus</taxon>
    </lineage>
</organism>
<dbReference type="PRINTS" id="PR00081">
    <property type="entry name" value="GDHRDH"/>
</dbReference>
<comment type="caution">
    <text evidence="3">The sequence shown here is derived from an EMBL/GenBank/DDBJ whole genome shotgun (WGS) entry which is preliminary data.</text>
</comment>
<dbReference type="InterPro" id="IPR002347">
    <property type="entry name" value="SDR_fam"/>
</dbReference>
<protein>
    <submittedName>
        <fullName evidence="3">SDR family oxidoreductase</fullName>
    </submittedName>
</protein>
<accession>A0A926NHQ7</accession>
<comment type="similarity">
    <text evidence="1">Belongs to the short-chain dehydrogenases/reductases (SDR) family.</text>
</comment>
<dbReference type="AlphaFoldDB" id="A0A926NHQ7"/>
<dbReference type="Gene3D" id="3.40.50.720">
    <property type="entry name" value="NAD(P)-binding Rossmann-like Domain"/>
    <property type="match status" value="1"/>
</dbReference>
<dbReference type="Pfam" id="PF13561">
    <property type="entry name" value="adh_short_C2"/>
    <property type="match status" value="1"/>
</dbReference>
<evidence type="ECO:0000313" key="3">
    <source>
        <dbReference type="EMBL" id="MBD1381506.1"/>
    </source>
</evidence>
<evidence type="ECO:0000256" key="2">
    <source>
        <dbReference type="ARBA" id="ARBA00023002"/>
    </source>
</evidence>
<dbReference type="GO" id="GO:0016491">
    <property type="term" value="F:oxidoreductase activity"/>
    <property type="evidence" value="ECO:0007669"/>
    <property type="project" value="UniProtKB-KW"/>
</dbReference>
<dbReference type="Proteomes" id="UP000626844">
    <property type="component" value="Unassembled WGS sequence"/>
</dbReference>
<keyword evidence="4" id="KW-1185">Reference proteome</keyword>
<dbReference type="PRINTS" id="PR00080">
    <property type="entry name" value="SDRFAMILY"/>
</dbReference>
<dbReference type="PANTHER" id="PTHR24321">
    <property type="entry name" value="DEHYDROGENASES, SHORT CHAIN"/>
    <property type="match status" value="1"/>
</dbReference>
<evidence type="ECO:0000256" key="1">
    <source>
        <dbReference type="ARBA" id="ARBA00006484"/>
    </source>
</evidence>
<dbReference type="GO" id="GO:0008206">
    <property type="term" value="P:bile acid metabolic process"/>
    <property type="evidence" value="ECO:0007669"/>
    <property type="project" value="UniProtKB-ARBA"/>
</dbReference>